<dbReference type="Gene3D" id="3.10.400.20">
    <property type="match status" value="1"/>
</dbReference>
<dbReference type="GO" id="GO:0003743">
    <property type="term" value="F:translation initiation factor activity"/>
    <property type="evidence" value="ECO:0007669"/>
    <property type="project" value="InterPro"/>
</dbReference>
<dbReference type="InterPro" id="IPR039759">
    <property type="entry name" value="eIF2D_SUI1"/>
</dbReference>
<dbReference type="InterPro" id="IPR057429">
    <property type="entry name" value="WH_eIF2D"/>
</dbReference>
<dbReference type="InParanoid" id="Q6BWV5"/>
<evidence type="ECO:0000313" key="6">
    <source>
        <dbReference type="EMBL" id="CAG85318.2"/>
    </source>
</evidence>
<dbReference type="SUPFAM" id="SSF55159">
    <property type="entry name" value="eIF1-like"/>
    <property type="match status" value="1"/>
</dbReference>
<dbReference type="InterPro" id="IPR041366">
    <property type="entry name" value="Pre-PUA"/>
</dbReference>
<sequence length="596" mass="67369">MFKKDPQPKASANIKSSERRKLLTNICNIYNIPQQEITKECEHDILPVTTKQASFKSVQGYSGTIYCDENETPIWFKSRDSQIFPSLFTTWKCPFILPMIKTHPHVIKILSNGADLMLPGTIPPFDDRAVKGAVVGVVDSQNPTVIKAIGRCKLNMTEFDRVIGRTGTAVEVIHCLHDELYNLNKLVDIPIPSECNVDIPVNAEQNEPITHECESVHQESESVTQEADKGDNKSEIDSKIENEDNNKSTNENSIVTSMDDVAEQLSELSVEDVDKFFTRSLLQSVQQNSIALPITSSTFMSNYIYKNLPVIDPMYCNIKKTTWKKSAKFLKAMEKLNYMQVKGKGDDLSIVGLTSKDNPIIQNFVPHKPMSSLTNNKSSEKSVGNKKNKANELSIVYLYKPTNKSRMFFNKVDLPFVNLYTAPELRSLLDKYIKIQQLMDKKDPKKIVLDDTLNSISNLGLGSYPRDKVFKVFLTNFSPLYKILKPGESVDNDEIELNRGEPPKVQVITEMKIGRKVITRVSNFEKYYIKPHILSDELKVKCSGSTTIGPCTHNPKLIEVTVQGPHGKLIVDLLNSKGIPISFIEFEDKVKKRKKR</sequence>
<evidence type="ECO:0000256" key="1">
    <source>
        <dbReference type="ARBA" id="ARBA00010359"/>
    </source>
</evidence>
<evidence type="ECO:0000259" key="5">
    <source>
        <dbReference type="PROSITE" id="PS51925"/>
    </source>
</evidence>
<dbReference type="EMBL" id="CR382134">
    <property type="protein sequence ID" value="CAG85318.2"/>
    <property type="molecule type" value="Genomic_DNA"/>
</dbReference>
<accession>Q6BWV5</accession>
<dbReference type="RefSeq" id="XP_457314.2">
    <property type="nucleotide sequence ID" value="XM_457314.1"/>
</dbReference>
<dbReference type="Gene3D" id="3.30.780.10">
    <property type="entry name" value="SUI1-like domain"/>
    <property type="match status" value="1"/>
</dbReference>
<dbReference type="OrthoDB" id="199771at2759"/>
<dbReference type="GeneID" id="2913417"/>
<dbReference type="CDD" id="cd11608">
    <property type="entry name" value="eIF2D_C"/>
    <property type="match status" value="1"/>
</dbReference>
<dbReference type="SUPFAM" id="SSF88697">
    <property type="entry name" value="PUA domain-like"/>
    <property type="match status" value="1"/>
</dbReference>
<dbReference type="InterPro" id="IPR048248">
    <property type="entry name" value="PUA_eIF2d-like"/>
</dbReference>
<proteinExistence type="inferred from homology"/>
<feature type="compositionally biased region" description="Basic and acidic residues" evidence="3">
    <location>
        <begin position="212"/>
        <end position="246"/>
    </location>
</feature>
<dbReference type="Pfam" id="PF25304">
    <property type="entry name" value="WHD_eIF2D"/>
    <property type="match status" value="1"/>
</dbReference>
<reference evidence="6 7" key="1">
    <citation type="journal article" date="2004" name="Nature">
        <title>Genome evolution in yeasts.</title>
        <authorList>
            <consortium name="Genolevures"/>
            <person name="Dujon B."/>
            <person name="Sherman D."/>
            <person name="Fischer G."/>
            <person name="Durrens P."/>
            <person name="Casaregola S."/>
            <person name="Lafontaine I."/>
            <person name="de Montigny J."/>
            <person name="Marck C."/>
            <person name="Neuveglise C."/>
            <person name="Talla E."/>
            <person name="Goffard N."/>
            <person name="Frangeul L."/>
            <person name="Aigle M."/>
            <person name="Anthouard V."/>
            <person name="Babour A."/>
            <person name="Barbe V."/>
            <person name="Barnay S."/>
            <person name="Blanchin S."/>
            <person name="Beckerich J.M."/>
            <person name="Beyne E."/>
            <person name="Bleykasten C."/>
            <person name="Boisrame A."/>
            <person name="Boyer J."/>
            <person name="Cattolico L."/>
            <person name="Confanioleri F."/>
            <person name="de Daruvar A."/>
            <person name="Despons L."/>
            <person name="Fabre E."/>
            <person name="Fairhead C."/>
            <person name="Ferry-Dumazet H."/>
            <person name="Groppi A."/>
            <person name="Hantraye F."/>
            <person name="Hennequin C."/>
            <person name="Jauniaux N."/>
            <person name="Joyet P."/>
            <person name="Kachouri R."/>
            <person name="Kerrest A."/>
            <person name="Koszul R."/>
            <person name="Lemaire M."/>
            <person name="Lesur I."/>
            <person name="Ma L."/>
            <person name="Muller H."/>
            <person name="Nicaud J.M."/>
            <person name="Nikolski M."/>
            <person name="Oztas S."/>
            <person name="Ozier-Kalogeropoulos O."/>
            <person name="Pellenz S."/>
            <person name="Potier S."/>
            <person name="Richard G.F."/>
            <person name="Straub M.L."/>
            <person name="Suleau A."/>
            <person name="Swennene D."/>
            <person name="Tekaia F."/>
            <person name="Wesolowski-Louvel M."/>
            <person name="Westhof E."/>
            <person name="Wirth B."/>
            <person name="Zeniou-Meyer M."/>
            <person name="Zivanovic I."/>
            <person name="Bolotin-Fukuhara M."/>
            <person name="Thierry A."/>
            <person name="Bouchier C."/>
            <person name="Caudron B."/>
            <person name="Scarpelli C."/>
            <person name="Gaillardin C."/>
            <person name="Weissenbach J."/>
            <person name="Wincker P."/>
            <person name="Souciet J.L."/>
        </authorList>
    </citation>
    <scope>NUCLEOTIDE SEQUENCE [LARGE SCALE GENOMIC DNA]</scope>
    <source>
        <strain evidence="7">ATCC 36239 / CBS 767 / BCRC 21394 / JCM 1990 / NBRC 0083 / IGC 2968</strain>
    </source>
</reference>
<dbReference type="GO" id="GO:0006364">
    <property type="term" value="P:rRNA processing"/>
    <property type="evidence" value="ECO:0007669"/>
    <property type="project" value="EnsemblFungi"/>
</dbReference>
<dbReference type="PROSITE" id="PS51925">
    <property type="entry name" value="SWIB_MDM2"/>
    <property type="match status" value="1"/>
</dbReference>
<dbReference type="OMA" id="MFLKPYR"/>
<comment type="similarity">
    <text evidence="1">Belongs to the eIF2D family.</text>
</comment>
<dbReference type="InterPro" id="IPR036877">
    <property type="entry name" value="SUI1_dom_sf"/>
</dbReference>
<dbReference type="GO" id="GO:0001731">
    <property type="term" value="P:formation of translation preinitiation complex"/>
    <property type="evidence" value="ECO:0007669"/>
    <property type="project" value="InterPro"/>
</dbReference>
<dbReference type="PANTHER" id="PTHR12217:SF4">
    <property type="entry name" value="EUKARYOTIC TRANSLATION INITIATION FACTOR 2D"/>
    <property type="match status" value="1"/>
</dbReference>
<dbReference type="FunFam" id="3.30.780.10:FF:000008">
    <property type="entry name" value="eukaryotic translation initiation factor 2D"/>
    <property type="match status" value="1"/>
</dbReference>
<dbReference type="SUPFAM" id="SSF47592">
    <property type="entry name" value="SWIB/MDM2 domain"/>
    <property type="match status" value="1"/>
</dbReference>
<protein>
    <submittedName>
        <fullName evidence="6">DEHA2B08228p</fullName>
    </submittedName>
</protein>
<dbReference type="InterPro" id="IPR003121">
    <property type="entry name" value="SWIB_MDM2_domain"/>
</dbReference>
<dbReference type="CDD" id="cd21156">
    <property type="entry name" value="PUA_eIF2d-like"/>
    <property type="match status" value="1"/>
</dbReference>
<dbReference type="GO" id="GO:0003723">
    <property type="term" value="F:RNA binding"/>
    <property type="evidence" value="ECO:0007669"/>
    <property type="project" value="EnsemblFungi"/>
</dbReference>
<evidence type="ECO:0000256" key="3">
    <source>
        <dbReference type="SAM" id="MobiDB-lite"/>
    </source>
</evidence>
<dbReference type="FunCoup" id="Q6BWV5">
    <property type="interactions" value="516"/>
</dbReference>
<dbReference type="AlphaFoldDB" id="Q6BWV5"/>
<dbReference type="eggNOG" id="KOG2522">
    <property type="taxonomic scope" value="Eukaryota"/>
</dbReference>
<dbReference type="STRING" id="284592.Q6BWV5"/>
<evidence type="ECO:0000256" key="2">
    <source>
        <dbReference type="ARBA" id="ARBA00022490"/>
    </source>
</evidence>
<dbReference type="PROSITE" id="PS50296">
    <property type="entry name" value="SUI1"/>
    <property type="match status" value="1"/>
</dbReference>
<dbReference type="PROSITE" id="PS50890">
    <property type="entry name" value="PUA"/>
    <property type="match status" value="1"/>
</dbReference>
<dbReference type="NCBIfam" id="TIGR00451">
    <property type="entry name" value="unchar_dom_2"/>
    <property type="match status" value="1"/>
</dbReference>
<dbReference type="InterPro" id="IPR001950">
    <property type="entry name" value="SUI1"/>
</dbReference>
<feature type="domain" description="DM2" evidence="5">
    <location>
        <begin position="397"/>
        <end position="486"/>
    </location>
</feature>
<dbReference type="InterPro" id="IPR004521">
    <property type="entry name" value="Uncharacterised_CHP00451"/>
</dbReference>
<dbReference type="InterPro" id="IPR039757">
    <property type="entry name" value="EIF2D"/>
</dbReference>
<evidence type="ECO:0000313" key="7">
    <source>
        <dbReference type="Proteomes" id="UP000000599"/>
    </source>
</evidence>
<dbReference type="Pfam" id="PF17832">
    <property type="entry name" value="Pre-PUA"/>
    <property type="match status" value="1"/>
</dbReference>
<feature type="domain" description="SUI1" evidence="4">
    <location>
        <begin position="505"/>
        <end position="578"/>
    </location>
</feature>
<dbReference type="HOGENOM" id="CLU_012487_1_0_1"/>
<dbReference type="InterPro" id="IPR015947">
    <property type="entry name" value="PUA-like_sf"/>
</dbReference>
<dbReference type="InterPro" id="IPR036885">
    <property type="entry name" value="SWIB_MDM2_dom_sf"/>
</dbReference>
<keyword evidence="7" id="KW-1185">Reference proteome</keyword>
<keyword evidence="2" id="KW-0963">Cytoplasm</keyword>
<dbReference type="Pfam" id="PF26292">
    <property type="entry name" value="PUA_elF2D"/>
    <property type="match status" value="1"/>
</dbReference>
<dbReference type="Proteomes" id="UP000000599">
    <property type="component" value="Chromosome B"/>
</dbReference>
<dbReference type="KEGG" id="dha:DEHA2B08228g"/>
<feature type="region of interest" description="Disordered" evidence="3">
    <location>
        <begin position="212"/>
        <end position="253"/>
    </location>
</feature>
<organism evidence="6 7">
    <name type="scientific">Debaryomyces hansenii (strain ATCC 36239 / CBS 767 / BCRC 21394 / JCM 1990 / NBRC 0083 / IGC 2968)</name>
    <name type="common">Yeast</name>
    <name type="synonym">Torulaspora hansenii</name>
    <dbReference type="NCBI Taxonomy" id="284592"/>
    <lineage>
        <taxon>Eukaryota</taxon>
        <taxon>Fungi</taxon>
        <taxon>Dikarya</taxon>
        <taxon>Ascomycota</taxon>
        <taxon>Saccharomycotina</taxon>
        <taxon>Pichiomycetes</taxon>
        <taxon>Debaryomycetaceae</taxon>
        <taxon>Debaryomyces</taxon>
    </lineage>
</organism>
<evidence type="ECO:0000259" key="4">
    <source>
        <dbReference type="PROSITE" id="PS50296"/>
    </source>
</evidence>
<gene>
    <name evidence="6" type="ordered locus">DEHA2B08228g</name>
</gene>
<dbReference type="PANTHER" id="PTHR12217">
    <property type="entry name" value="EUKARYOTIC TRANSLATION INITIATION FACTOR 2D"/>
    <property type="match status" value="1"/>
</dbReference>
<dbReference type="VEuPathDB" id="FungiDB:DEHA2B08228g"/>
<dbReference type="Pfam" id="PF01253">
    <property type="entry name" value="SUI1"/>
    <property type="match status" value="1"/>
</dbReference>
<name>Q6BWV5_DEBHA</name>